<dbReference type="InterPro" id="IPR035986">
    <property type="entry name" value="PKD_dom_sf"/>
</dbReference>
<dbReference type="Gene3D" id="2.160.20.10">
    <property type="entry name" value="Single-stranded right-handed beta-helix, Pectin lyase-like"/>
    <property type="match status" value="1"/>
</dbReference>
<keyword evidence="3" id="KW-1185">Reference proteome</keyword>
<dbReference type="RefSeq" id="WP_193184239.1">
    <property type="nucleotide sequence ID" value="NZ_JACVXA010000048.1"/>
</dbReference>
<dbReference type="InterPro" id="IPR000601">
    <property type="entry name" value="PKD_dom"/>
</dbReference>
<accession>A0A8J6ZAQ1</accession>
<dbReference type="InterPro" id="IPR006626">
    <property type="entry name" value="PbH1"/>
</dbReference>
<dbReference type="Pfam" id="PF13385">
    <property type="entry name" value="Laminin_G_3"/>
    <property type="match status" value="1"/>
</dbReference>
<dbReference type="PROSITE" id="PS50093">
    <property type="entry name" value="PKD"/>
    <property type="match status" value="1"/>
</dbReference>
<feature type="domain" description="PKD" evidence="1">
    <location>
        <begin position="699"/>
        <end position="752"/>
    </location>
</feature>
<dbReference type="SMART" id="SM00089">
    <property type="entry name" value="PKD"/>
    <property type="match status" value="1"/>
</dbReference>
<dbReference type="Pfam" id="PF18911">
    <property type="entry name" value="PKD_4"/>
    <property type="match status" value="1"/>
</dbReference>
<dbReference type="InterPro" id="IPR012334">
    <property type="entry name" value="Pectin_lyas_fold"/>
</dbReference>
<proteinExistence type="predicted"/>
<evidence type="ECO:0000313" key="3">
    <source>
        <dbReference type="Proteomes" id="UP000609121"/>
    </source>
</evidence>
<protein>
    <submittedName>
        <fullName evidence="2">Right-handed parallel beta-helix repeat-containing protein</fullName>
    </submittedName>
</protein>
<dbReference type="CDD" id="cd00146">
    <property type="entry name" value="PKD"/>
    <property type="match status" value="1"/>
</dbReference>
<name>A0A8J6ZAQ1_9RHOB</name>
<dbReference type="InterPro" id="IPR013320">
    <property type="entry name" value="ConA-like_dom_sf"/>
</dbReference>
<dbReference type="InterPro" id="IPR013783">
    <property type="entry name" value="Ig-like_fold"/>
</dbReference>
<evidence type="ECO:0000313" key="2">
    <source>
        <dbReference type="EMBL" id="MBE3639500.1"/>
    </source>
</evidence>
<dbReference type="SUPFAM" id="SSF51126">
    <property type="entry name" value="Pectin lyase-like"/>
    <property type="match status" value="1"/>
</dbReference>
<sequence>MPAPEAGPAGDLAGAADAVLQPLGIAEAQVASAPAGTAISTATVAAPLPGAPAPSADPASPAQITVSDAAGLAAALATAVQGTVIRLEGGNYGDFALADYAGRVTLLSDPADPAVFSTVQFRNVSGITFDGVTFDYTYTPGDAEFYRPFRFTGCSEITVRNALVDGDRAHGRGDEKDGYGNATGLRFEQCETIRILDSELRGFKDNLQLSDIRDVVVSGNEIHHMREDAIEFGRLTDALFENNYLHDTDGYPLPEGAKAGSGDHPDFFQINGGGARSPCENLVIRGNLMDQGSGTGAQGIFLTNHDDVPWRNITIEDNMYINDRANGIVVGLTDGLVVRNNTILHAFWDTENSFPPTIRLDRNSTDAVVTGNIAGSPAILNLPDHWQTGGNFLLQSTDPDAPGYYAAHFPGIAGALGGNPGKFLLDPASPASLAGAGSPHLYASSVEASDVLIARIAVGATGDADRFVFDAEDSSLPELRVAGPAAEQEAEQEQEQEQEQEMLRFDAAQGDLILRTEAEERVVADFAPGAMALRGLETAPGVLREMLDPLLDADAFRIDMMLGRDPAATGGIAGEVMRLDRAFRIYVTEKGELDFRLKTEDGTWHVLKTSGAGIADGAMHAVSVFYEENHEIGISVDGTVLATAVIAGEMSHGVSERMVIGGQYGATPFAGLLEDLALVLEPGGLQDAPAVALALAEATPAGYDFLWDFGDGSQAQGLSAVHEFDVPGYHRVTLTVSGSDGSVATTDYTVGVAGSDLIAFDAAAGDFLRVSYGETEILADLDPGAVDLRDLDALIRIQRSDLQPMIDAEEFRLDVTLRLDPTETGAMGGEVVRLDRSFVLGVSDAGEVDLRLKTTDGIWHRLVTKGAGIGDGESHEVSLRFDAGDLLELAVDDIVLAASTVAGGLEPGIGSSLVIGGQYGARAFGGFLEDMAIDLQIEEELSAQSFETAAALAAGDWAFAG</sequence>
<dbReference type="Proteomes" id="UP000609121">
    <property type="component" value="Unassembled WGS sequence"/>
</dbReference>
<dbReference type="SMART" id="SM00710">
    <property type="entry name" value="PbH1"/>
    <property type="match status" value="5"/>
</dbReference>
<gene>
    <name evidence="2" type="ORF">ICN82_14960</name>
</gene>
<dbReference type="InterPro" id="IPR039448">
    <property type="entry name" value="Beta_helix"/>
</dbReference>
<dbReference type="InterPro" id="IPR011050">
    <property type="entry name" value="Pectin_lyase_fold/virulence"/>
</dbReference>
<dbReference type="InterPro" id="IPR022409">
    <property type="entry name" value="PKD/Chitinase_dom"/>
</dbReference>
<comment type="caution">
    <text evidence="2">The sequence shown here is derived from an EMBL/GenBank/DDBJ whole genome shotgun (WGS) entry which is preliminary data.</text>
</comment>
<dbReference type="EMBL" id="JACVXA010000048">
    <property type="protein sequence ID" value="MBE3639500.1"/>
    <property type="molecule type" value="Genomic_DNA"/>
</dbReference>
<dbReference type="Gene3D" id="2.60.120.200">
    <property type="match status" value="1"/>
</dbReference>
<dbReference type="Pfam" id="PF13229">
    <property type="entry name" value="Beta_helix"/>
    <property type="match status" value="1"/>
</dbReference>
<dbReference type="AlphaFoldDB" id="A0A8J6ZAQ1"/>
<dbReference type="Gene3D" id="2.60.40.10">
    <property type="entry name" value="Immunoglobulins"/>
    <property type="match status" value="1"/>
</dbReference>
<dbReference type="SUPFAM" id="SSF49299">
    <property type="entry name" value="PKD domain"/>
    <property type="match status" value="1"/>
</dbReference>
<evidence type="ECO:0000259" key="1">
    <source>
        <dbReference type="PROSITE" id="PS50093"/>
    </source>
</evidence>
<reference evidence="2" key="1">
    <citation type="submission" date="2020-09" db="EMBL/GenBank/DDBJ databases">
        <title>A novel bacterium of genus Mangrovicoccus, isolated from South China Sea.</title>
        <authorList>
            <person name="Huang H."/>
            <person name="Mo K."/>
            <person name="Hu Y."/>
        </authorList>
    </citation>
    <scope>NUCLEOTIDE SEQUENCE</scope>
    <source>
        <strain evidence="2">HB182678</strain>
    </source>
</reference>
<dbReference type="SUPFAM" id="SSF49899">
    <property type="entry name" value="Concanavalin A-like lectins/glucanases"/>
    <property type="match status" value="2"/>
</dbReference>
<organism evidence="2 3">
    <name type="scientific">Mangrovicoccus algicola</name>
    <dbReference type="NCBI Taxonomy" id="2771008"/>
    <lineage>
        <taxon>Bacteria</taxon>
        <taxon>Pseudomonadati</taxon>
        <taxon>Pseudomonadota</taxon>
        <taxon>Alphaproteobacteria</taxon>
        <taxon>Rhodobacterales</taxon>
        <taxon>Paracoccaceae</taxon>
        <taxon>Mangrovicoccus</taxon>
    </lineage>
</organism>